<protein>
    <submittedName>
        <fullName evidence="2">Uncharacterized protein</fullName>
    </submittedName>
</protein>
<feature type="region of interest" description="Disordered" evidence="1">
    <location>
        <begin position="1"/>
        <end position="29"/>
    </location>
</feature>
<dbReference type="AlphaFoldDB" id="A0A4U5QSD9"/>
<dbReference type="PANTHER" id="PTHR34567">
    <property type="entry name" value="FK506-BINDING-LIKE PROTEIN"/>
    <property type="match status" value="1"/>
</dbReference>
<dbReference type="EMBL" id="RCHU01000183">
    <property type="protein sequence ID" value="TKS11835.1"/>
    <property type="molecule type" value="Genomic_DNA"/>
</dbReference>
<dbReference type="STRING" id="43335.A0A4U5QSD9"/>
<dbReference type="PANTHER" id="PTHR34567:SF7">
    <property type="entry name" value="PENTATRICOPEPTIDE REPEAT-CONTAINING-LIKE PROTEIN"/>
    <property type="match status" value="1"/>
</dbReference>
<accession>A0A4U5QSD9</accession>
<proteinExistence type="predicted"/>
<sequence>MAYRKRSPCQDARSRTYPKISQTQSGSRPVPKWEKEFCLEVGGMQWKDFLKAKKYILPTGKIMLWDDTEGKECFYDAKCRFWALKFGHTRNYKIHYQNPDKYIDKIDWNSEIDPQLFMGLEAALEPVPYDHKEKNPVVSVEEIKPTGWDVCEDWQGPTCLTGLIVGDEEDGNCMGQQELANCSTINY</sequence>
<evidence type="ECO:0000313" key="2">
    <source>
        <dbReference type="EMBL" id="TKS11835.1"/>
    </source>
</evidence>
<organism evidence="2">
    <name type="scientific">Populus alba</name>
    <name type="common">White poplar</name>
    <dbReference type="NCBI Taxonomy" id="43335"/>
    <lineage>
        <taxon>Eukaryota</taxon>
        <taxon>Viridiplantae</taxon>
        <taxon>Streptophyta</taxon>
        <taxon>Embryophyta</taxon>
        <taxon>Tracheophyta</taxon>
        <taxon>Spermatophyta</taxon>
        <taxon>Magnoliopsida</taxon>
        <taxon>eudicotyledons</taxon>
        <taxon>Gunneridae</taxon>
        <taxon>Pentapetalae</taxon>
        <taxon>rosids</taxon>
        <taxon>fabids</taxon>
        <taxon>Malpighiales</taxon>
        <taxon>Salicaceae</taxon>
        <taxon>Saliceae</taxon>
        <taxon>Populus</taxon>
    </lineage>
</organism>
<name>A0A4U5QSD9_POPAL</name>
<gene>
    <name evidence="2" type="ORF">D5086_0000068560</name>
</gene>
<comment type="caution">
    <text evidence="2">The sequence shown here is derived from an EMBL/GenBank/DDBJ whole genome shotgun (WGS) entry which is preliminary data.</text>
</comment>
<reference evidence="2" key="1">
    <citation type="submission" date="2018-10" db="EMBL/GenBank/DDBJ databases">
        <title>Population genomic analysis revealed the cold adaptation of white poplar.</title>
        <authorList>
            <person name="Liu Y.-J."/>
        </authorList>
    </citation>
    <scope>NUCLEOTIDE SEQUENCE [LARGE SCALE GENOMIC DNA]</scope>
    <source>
        <strain evidence="2">PAL-ZL1</strain>
    </source>
</reference>
<evidence type="ECO:0000256" key="1">
    <source>
        <dbReference type="SAM" id="MobiDB-lite"/>
    </source>
</evidence>